<keyword evidence="6 9" id="KW-0067">ATP-binding</keyword>
<evidence type="ECO:0000256" key="7">
    <source>
        <dbReference type="ARBA" id="ARBA00047899"/>
    </source>
</evidence>
<evidence type="ECO:0000256" key="9">
    <source>
        <dbReference type="PROSITE-ProRule" id="PRU10141"/>
    </source>
</evidence>
<evidence type="ECO:0000256" key="3">
    <source>
        <dbReference type="ARBA" id="ARBA00022679"/>
    </source>
</evidence>
<keyword evidence="12" id="KW-1185">Reference proteome</keyword>
<evidence type="ECO:0000256" key="5">
    <source>
        <dbReference type="ARBA" id="ARBA00022777"/>
    </source>
</evidence>
<dbReference type="KEGG" id="lak:106160318"/>
<dbReference type="RefSeq" id="XP_013392325.1">
    <property type="nucleotide sequence ID" value="XM_013536871.1"/>
</dbReference>
<comment type="catalytic activity">
    <reaction evidence="7">
        <text>L-threonyl-[protein] + ATP = O-phospho-L-threonyl-[protein] + ADP + H(+)</text>
        <dbReference type="Rhea" id="RHEA:46608"/>
        <dbReference type="Rhea" id="RHEA-COMP:11060"/>
        <dbReference type="Rhea" id="RHEA-COMP:11605"/>
        <dbReference type="ChEBI" id="CHEBI:15378"/>
        <dbReference type="ChEBI" id="CHEBI:30013"/>
        <dbReference type="ChEBI" id="CHEBI:30616"/>
        <dbReference type="ChEBI" id="CHEBI:61977"/>
        <dbReference type="ChEBI" id="CHEBI:456216"/>
        <dbReference type="EC" id="2.7.11.1"/>
    </reaction>
</comment>
<keyword evidence="2 10" id="KW-0723">Serine/threonine-protein kinase</keyword>
<dbReference type="EC" id="2.7.11.1" evidence="1"/>
<dbReference type="STRING" id="7574.A0A1S3I233"/>
<evidence type="ECO:0000256" key="8">
    <source>
        <dbReference type="ARBA" id="ARBA00048679"/>
    </source>
</evidence>
<dbReference type="GO" id="GO:0050321">
    <property type="term" value="F:tau-protein kinase activity"/>
    <property type="evidence" value="ECO:0007669"/>
    <property type="project" value="TreeGrafter"/>
</dbReference>
<dbReference type="GeneID" id="106160318"/>
<evidence type="ECO:0000256" key="10">
    <source>
        <dbReference type="RuleBase" id="RU000304"/>
    </source>
</evidence>
<gene>
    <name evidence="13" type="primary">LOC106160318</name>
</gene>
<evidence type="ECO:0000256" key="1">
    <source>
        <dbReference type="ARBA" id="ARBA00012513"/>
    </source>
</evidence>
<sequence length="227" mass="26046">MATWTPVIFDLRDEPVVLKKKKGGAWKPDANSRYSIVKHGYKLDKTIGNGLFSKIKLAYCEKTNKKVAIKIIYKNKLRPEVQDEYLDAEVAIMQNLEHPGMIELYEAAESVNNLYLVMELAENGDLLDYILKHGYLSEEEARRIFRQILDVVKYCHDNYICHRDIKCENVLLDEELNVKLTDFGFSCPTSEGDLLTQRCGSYAYAAPEILDGDPYEGFKTDIWSMDG</sequence>
<dbReference type="InterPro" id="IPR008271">
    <property type="entry name" value="Ser/Thr_kinase_AS"/>
</dbReference>
<evidence type="ECO:0000313" key="13">
    <source>
        <dbReference type="RefSeq" id="XP_013392325.1"/>
    </source>
</evidence>
<dbReference type="PROSITE" id="PS50011">
    <property type="entry name" value="PROTEIN_KINASE_DOM"/>
    <property type="match status" value="1"/>
</dbReference>
<dbReference type="AlphaFoldDB" id="A0A1S3I233"/>
<keyword evidence="3" id="KW-0808">Transferase</keyword>
<protein>
    <recommendedName>
        <fullName evidence="1">non-specific serine/threonine protein kinase</fullName>
        <ecNumber evidence="1">2.7.11.1</ecNumber>
    </recommendedName>
</protein>
<dbReference type="Proteomes" id="UP000085678">
    <property type="component" value="Unplaced"/>
</dbReference>
<dbReference type="InterPro" id="IPR000719">
    <property type="entry name" value="Prot_kinase_dom"/>
</dbReference>
<dbReference type="PANTHER" id="PTHR24346">
    <property type="entry name" value="MAP/MICROTUBULE AFFINITY-REGULATING KINASE"/>
    <property type="match status" value="1"/>
</dbReference>
<evidence type="ECO:0000256" key="2">
    <source>
        <dbReference type="ARBA" id="ARBA00022527"/>
    </source>
</evidence>
<dbReference type="OrthoDB" id="541276at2759"/>
<comment type="similarity">
    <text evidence="10">Belongs to the protein kinase superfamily.</text>
</comment>
<dbReference type="PROSITE" id="PS00108">
    <property type="entry name" value="PROTEIN_KINASE_ST"/>
    <property type="match status" value="1"/>
</dbReference>
<evidence type="ECO:0000313" key="12">
    <source>
        <dbReference type="Proteomes" id="UP000085678"/>
    </source>
</evidence>
<evidence type="ECO:0000256" key="4">
    <source>
        <dbReference type="ARBA" id="ARBA00022741"/>
    </source>
</evidence>
<dbReference type="Gene3D" id="1.10.510.10">
    <property type="entry name" value="Transferase(Phosphotransferase) domain 1"/>
    <property type="match status" value="1"/>
</dbReference>
<evidence type="ECO:0000256" key="6">
    <source>
        <dbReference type="ARBA" id="ARBA00022840"/>
    </source>
</evidence>
<dbReference type="FunFam" id="1.10.510.10:FF:000571">
    <property type="entry name" value="Maternal embryonic leucine zipper kinase"/>
    <property type="match status" value="1"/>
</dbReference>
<comment type="catalytic activity">
    <reaction evidence="8">
        <text>L-seryl-[protein] + ATP = O-phospho-L-seryl-[protein] + ADP + H(+)</text>
        <dbReference type="Rhea" id="RHEA:17989"/>
        <dbReference type="Rhea" id="RHEA-COMP:9863"/>
        <dbReference type="Rhea" id="RHEA-COMP:11604"/>
        <dbReference type="ChEBI" id="CHEBI:15378"/>
        <dbReference type="ChEBI" id="CHEBI:29999"/>
        <dbReference type="ChEBI" id="CHEBI:30616"/>
        <dbReference type="ChEBI" id="CHEBI:83421"/>
        <dbReference type="ChEBI" id="CHEBI:456216"/>
        <dbReference type="EC" id="2.7.11.1"/>
    </reaction>
</comment>
<dbReference type="InParanoid" id="A0A1S3I233"/>
<dbReference type="Pfam" id="PF00069">
    <property type="entry name" value="Pkinase"/>
    <property type="match status" value="1"/>
</dbReference>
<dbReference type="PROSITE" id="PS00107">
    <property type="entry name" value="PROTEIN_KINASE_ATP"/>
    <property type="match status" value="1"/>
</dbReference>
<dbReference type="GO" id="GO:0000226">
    <property type="term" value="P:microtubule cytoskeleton organization"/>
    <property type="evidence" value="ECO:0007669"/>
    <property type="project" value="TreeGrafter"/>
</dbReference>
<dbReference type="GO" id="GO:0035556">
    <property type="term" value="P:intracellular signal transduction"/>
    <property type="evidence" value="ECO:0007669"/>
    <property type="project" value="TreeGrafter"/>
</dbReference>
<feature type="binding site" evidence="9">
    <location>
        <position position="70"/>
    </location>
    <ligand>
        <name>ATP</name>
        <dbReference type="ChEBI" id="CHEBI:30616"/>
    </ligand>
</feature>
<keyword evidence="4 9" id="KW-0547">Nucleotide-binding</keyword>
<dbReference type="PIRSF" id="PIRSF000654">
    <property type="entry name" value="Integrin-linked_kinase"/>
    <property type="match status" value="1"/>
</dbReference>
<accession>A0A1S3I233</accession>
<dbReference type="GO" id="GO:0005524">
    <property type="term" value="F:ATP binding"/>
    <property type="evidence" value="ECO:0007669"/>
    <property type="project" value="UniProtKB-UniRule"/>
</dbReference>
<reference evidence="13" key="1">
    <citation type="submission" date="2025-08" db="UniProtKB">
        <authorList>
            <consortium name="RefSeq"/>
        </authorList>
    </citation>
    <scope>IDENTIFICATION</scope>
    <source>
        <tissue evidence="13">Gonads</tissue>
    </source>
</reference>
<keyword evidence="5" id="KW-0418">Kinase</keyword>
<dbReference type="GO" id="GO:0005737">
    <property type="term" value="C:cytoplasm"/>
    <property type="evidence" value="ECO:0007669"/>
    <property type="project" value="TreeGrafter"/>
</dbReference>
<dbReference type="InterPro" id="IPR011009">
    <property type="entry name" value="Kinase-like_dom_sf"/>
</dbReference>
<evidence type="ECO:0000259" key="11">
    <source>
        <dbReference type="PROSITE" id="PS50011"/>
    </source>
</evidence>
<proteinExistence type="inferred from homology"/>
<name>A0A1S3I233_LINAN</name>
<dbReference type="InterPro" id="IPR017441">
    <property type="entry name" value="Protein_kinase_ATP_BS"/>
</dbReference>
<dbReference type="PANTHER" id="PTHR24346:SF82">
    <property type="entry name" value="KP78A-RELATED"/>
    <property type="match status" value="1"/>
</dbReference>
<dbReference type="SMART" id="SM00220">
    <property type="entry name" value="S_TKc"/>
    <property type="match status" value="1"/>
</dbReference>
<organism evidence="12 13">
    <name type="scientific">Lingula anatina</name>
    <name type="common">Brachiopod</name>
    <name type="synonym">Lingula unguis</name>
    <dbReference type="NCBI Taxonomy" id="7574"/>
    <lineage>
        <taxon>Eukaryota</taxon>
        <taxon>Metazoa</taxon>
        <taxon>Spiralia</taxon>
        <taxon>Lophotrochozoa</taxon>
        <taxon>Brachiopoda</taxon>
        <taxon>Linguliformea</taxon>
        <taxon>Lingulata</taxon>
        <taxon>Lingulida</taxon>
        <taxon>Linguloidea</taxon>
        <taxon>Lingulidae</taxon>
        <taxon>Lingula</taxon>
    </lineage>
</organism>
<dbReference type="FunFam" id="3.30.200.20:FF:000003">
    <property type="entry name" value="Non-specific serine/threonine protein kinase"/>
    <property type="match status" value="1"/>
</dbReference>
<dbReference type="SUPFAM" id="SSF56112">
    <property type="entry name" value="Protein kinase-like (PK-like)"/>
    <property type="match status" value="1"/>
</dbReference>
<feature type="domain" description="Protein kinase" evidence="11">
    <location>
        <begin position="41"/>
        <end position="227"/>
    </location>
</feature>